<feature type="non-terminal residue" evidence="2">
    <location>
        <position position="1"/>
    </location>
</feature>
<name>A0A4E9D2S2_GIBZA</name>
<feature type="region of interest" description="Disordered" evidence="1">
    <location>
        <begin position="197"/>
        <end position="216"/>
    </location>
</feature>
<accession>A0A4E9D2S2</accession>
<feature type="compositionally biased region" description="Basic and acidic residues" evidence="1">
    <location>
        <begin position="401"/>
        <end position="424"/>
    </location>
</feature>
<gene>
    <name evidence="2" type="ORF">FUG_LOCUS35138</name>
</gene>
<protein>
    <submittedName>
        <fullName evidence="2">Uncharacterized protein</fullName>
    </submittedName>
</protein>
<organism evidence="2">
    <name type="scientific">Gibberella zeae</name>
    <name type="common">Wheat head blight fungus</name>
    <name type="synonym">Fusarium graminearum</name>
    <dbReference type="NCBI Taxonomy" id="5518"/>
    <lineage>
        <taxon>Eukaryota</taxon>
        <taxon>Fungi</taxon>
        <taxon>Dikarya</taxon>
        <taxon>Ascomycota</taxon>
        <taxon>Pezizomycotina</taxon>
        <taxon>Sordariomycetes</taxon>
        <taxon>Hypocreomycetidae</taxon>
        <taxon>Hypocreales</taxon>
        <taxon>Nectriaceae</taxon>
        <taxon>Fusarium</taxon>
    </lineage>
</organism>
<proteinExistence type="predicted"/>
<feature type="region of interest" description="Disordered" evidence="1">
    <location>
        <begin position="553"/>
        <end position="581"/>
    </location>
</feature>
<reference evidence="2" key="1">
    <citation type="submission" date="2019-04" db="EMBL/GenBank/DDBJ databases">
        <authorList>
            <person name="Melise S."/>
            <person name="Noan J."/>
            <person name="Okalmin O."/>
        </authorList>
    </citation>
    <scope>NUCLEOTIDE SEQUENCE</scope>
    <source>
        <strain evidence="2">FN9</strain>
    </source>
</reference>
<feature type="compositionally biased region" description="Basic and acidic residues" evidence="1">
    <location>
        <begin position="204"/>
        <end position="216"/>
    </location>
</feature>
<dbReference type="AlphaFoldDB" id="A0A4E9D2S2"/>
<sequence>TNLIETLWALPTCDRSYAPLAARAVQRHLDKKRFQSSTTFQSKGYTNRSSVAAFNWVCDCICVSHWFARAEVLAMNSDKRVQSRMARSAISSDPLSTDGSYDIIRSVPSSLRKEYSGDHNAASKFAEAMNNPDWRRRRESCSAYDSIATTSSNTDWVTIGSGESLQLHTNKDVSTCSRSGRSCTWDSINSTNHWRSSLDSSEVSSRDMSEAPIDKDHPSVDRYNMLTAVNKNLGYSAHGLCALLDNSEIIDAPKDVRILKLVPLLPEDGNPQDSGRVIMEHGKSYPIAHIQPARGMLPRWDVSAEAVDERYRKYLSFFSDRSSEERYNTSKSSGVGNIERAREAVYQDPAVTNVGNRIGESQEKAEAPPPFVSNNLRTHELSRRNEAFKKILSRLQAAKTNKSEKVVTERPKEETGQRSEEFQRLLKKLRHQSGSETRHSAEKHNFQPELSKEPDRVPPQRKDISSDPAIVSAYTSYSKKKEWSQDSGVCMDSELNPRAREFLSFKSFERASTSSDDPSISEQELFQQIGLGKGSEESEYLVNQPAEMESTSLNHHMPPMKSDYLSASEQGDTSPETNPIPVGQQGLVGFDHTSNMLPFSNIAFPFGACQTPMQNIAAPELLSGLGLATPIGKWPPITSFGNQLNLPTANLPFQSCAVAPNPLMGINATPQLPYNPTLGSSGYSACPPPVSKPILPDPIQQQKYEAYIEWRKANEPGYALACKSRQQRRAQRGSIPPPPTLGKVQHSEVQPVRIASAHSFIEQTTCSYYLSGVLLVIRTRDHLVERPPESVGSSGEMLHEVYQVVMRGEIRKPHLWRHYK</sequence>
<evidence type="ECO:0000313" key="2">
    <source>
        <dbReference type="EMBL" id="VIO52685.1"/>
    </source>
</evidence>
<evidence type="ECO:0000256" key="1">
    <source>
        <dbReference type="SAM" id="MobiDB-lite"/>
    </source>
</evidence>
<feature type="region of interest" description="Disordered" evidence="1">
    <location>
        <begin position="399"/>
        <end position="464"/>
    </location>
</feature>
<feature type="compositionally biased region" description="Polar residues" evidence="1">
    <location>
        <begin position="565"/>
        <end position="577"/>
    </location>
</feature>
<feature type="region of interest" description="Disordered" evidence="1">
    <location>
        <begin position="725"/>
        <end position="746"/>
    </location>
</feature>
<feature type="compositionally biased region" description="Basic and acidic residues" evidence="1">
    <location>
        <begin position="436"/>
        <end position="464"/>
    </location>
</feature>
<dbReference type="EMBL" id="CAAKMV010000033">
    <property type="protein sequence ID" value="VIO52685.1"/>
    <property type="molecule type" value="Genomic_DNA"/>
</dbReference>